<dbReference type="FunCoup" id="A2DC01">
    <property type="interactions" value="275"/>
</dbReference>
<keyword evidence="4" id="KW-0408">Iron</keyword>
<keyword evidence="8" id="KW-1185">Reference proteome</keyword>
<accession>A2DC01</accession>
<dbReference type="GO" id="GO:0016226">
    <property type="term" value="P:iron-sulfur cluster assembly"/>
    <property type="evidence" value="ECO:0000318"/>
    <property type="project" value="GO_Central"/>
</dbReference>
<keyword evidence="5" id="KW-0496">Mitochondrion</keyword>
<evidence type="ECO:0000256" key="3">
    <source>
        <dbReference type="ARBA" id="ARBA00022723"/>
    </source>
</evidence>
<dbReference type="EMBL" id="DS113186">
    <property type="protein sequence ID" value="EAY22042.1"/>
    <property type="molecule type" value="Genomic_DNA"/>
</dbReference>
<dbReference type="VEuPathDB" id="TrichDB:TVAG_456770"/>
<dbReference type="STRING" id="5722.A2DC01"/>
<dbReference type="FunFam" id="2.60.300.12:FF:000006">
    <property type="entry name" value="Iron-sulfur cluster assembly 2 mitochondrial"/>
    <property type="match status" value="1"/>
</dbReference>
<dbReference type="GO" id="GO:0005737">
    <property type="term" value="C:cytoplasm"/>
    <property type="evidence" value="ECO:0000318"/>
    <property type="project" value="GO_Central"/>
</dbReference>
<dbReference type="OrthoDB" id="1938621at2759"/>
<reference evidence="7" key="1">
    <citation type="submission" date="2006-10" db="EMBL/GenBank/DDBJ databases">
        <authorList>
            <person name="Amadeo P."/>
            <person name="Zhao Q."/>
            <person name="Wortman J."/>
            <person name="Fraser-Liggett C."/>
            <person name="Carlton J."/>
        </authorList>
    </citation>
    <scope>NUCLEOTIDE SEQUENCE</scope>
    <source>
        <strain evidence="7">G3</strain>
    </source>
</reference>
<dbReference type="SMR" id="A2DC01"/>
<evidence type="ECO:0000313" key="7">
    <source>
        <dbReference type="EMBL" id="EAY22042.1"/>
    </source>
</evidence>
<dbReference type="GO" id="GO:0046872">
    <property type="term" value="F:metal ion binding"/>
    <property type="evidence" value="ECO:0007669"/>
    <property type="project" value="UniProtKB-KW"/>
</dbReference>
<reference evidence="7" key="2">
    <citation type="journal article" date="2007" name="Science">
        <title>Draft genome sequence of the sexually transmitted pathogen Trichomonas vaginalis.</title>
        <authorList>
            <person name="Carlton J.M."/>
            <person name="Hirt R.P."/>
            <person name="Silva J.C."/>
            <person name="Delcher A.L."/>
            <person name="Schatz M."/>
            <person name="Zhao Q."/>
            <person name="Wortman J.R."/>
            <person name="Bidwell S.L."/>
            <person name="Alsmark U.C.M."/>
            <person name="Besteiro S."/>
            <person name="Sicheritz-Ponten T."/>
            <person name="Noel C.J."/>
            <person name="Dacks J.B."/>
            <person name="Foster P.G."/>
            <person name="Simillion C."/>
            <person name="Van de Peer Y."/>
            <person name="Miranda-Saavedra D."/>
            <person name="Barton G.J."/>
            <person name="Westrop G.D."/>
            <person name="Mueller S."/>
            <person name="Dessi D."/>
            <person name="Fiori P.L."/>
            <person name="Ren Q."/>
            <person name="Paulsen I."/>
            <person name="Zhang H."/>
            <person name="Bastida-Corcuera F.D."/>
            <person name="Simoes-Barbosa A."/>
            <person name="Brown M.T."/>
            <person name="Hayes R.D."/>
            <person name="Mukherjee M."/>
            <person name="Okumura C.Y."/>
            <person name="Schneider R."/>
            <person name="Smith A.J."/>
            <person name="Vanacova S."/>
            <person name="Villalvazo M."/>
            <person name="Haas B.J."/>
            <person name="Pertea M."/>
            <person name="Feldblyum T.V."/>
            <person name="Utterback T.R."/>
            <person name="Shu C.L."/>
            <person name="Osoegawa K."/>
            <person name="de Jong P.J."/>
            <person name="Hrdy I."/>
            <person name="Horvathova L."/>
            <person name="Zubacova Z."/>
            <person name="Dolezal P."/>
            <person name="Malik S.B."/>
            <person name="Logsdon J.M. Jr."/>
            <person name="Henze K."/>
            <person name="Gupta A."/>
            <person name="Wang C.C."/>
            <person name="Dunne R.L."/>
            <person name="Upcroft J.A."/>
            <person name="Upcroft P."/>
            <person name="White O."/>
            <person name="Salzberg S.L."/>
            <person name="Tang P."/>
            <person name="Chiu C.-H."/>
            <person name="Lee Y.-S."/>
            <person name="Embley T.M."/>
            <person name="Coombs G.H."/>
            <person name="Mottram J.C."/>
            <person name="Tachezy J."/>
            <person name="Fraser-Liggett C.M."/>
            <person name="Johnson P.J."/>
        </authorList>
    </citation>
    <scope>NUCLEOTIDE SEQUENCE [LARGE SCALE GENOMIC DNA]</scope>
    <source>
        <strain evidence="7">G3</strain>
    </source>
</reference>
<dbReference type="Gene3D" id="2.60.300.12">
    <property type="entry name" value="HesB-like domain"/>
    <property type="match status" value="1"/>
</dbReference>
<dbReference type="GO" id="GO:0005739">
    <property type="term" value="C:mitochondrion"/>
    <property type="evidence" value="ECO:0000318"/>
    <property type="project" value="GO_Central"/>
</dbReference>
<comment type="subcellular location">
    <subcellularLocation>
        <location evidence="1">Mitochondrion</location>
    </subcellularLocation>
</comment>
<feature type="domain" description="Core" evidence="6">
    <location>
        <begin position="17"/>
        <end position="103"/>
    </location>
</feature>
<dbReference type="InterPro" id="IPR000361">
    <property type="entry name" value="ATAP_core_dom"/>
</dbReference>
<dbReference type="NCBIfam" id="TIGR00049">
    <property type="entry name" value="iron-sulfur cluster assembly accessory protein"/>
    <property type="match status" value="1"/>
</dbReference>
<dbReference type="InParanoid" id="A2DC01"/>
<dbReference type="VEuPathDB" id="TrichDB:TVAGG3_0264000"/>
<dbReference type="GO" id="GO:0051537">
    <property type="term" value="F:2 iron, 2 sulfur cluster binding"/>
    <property type="evidence" value="ECO:0000318"/>
    <property type="project" value="GO_Central"/>
</dbReference>
<dbReference type="SUPFAM" id="SSF89360">
    <property type="entry name" value="HesB-like domain"/>
    <property type="match status" value="1"/>
</dbReference>
<protein>
    <submittedName>
        <fullName evidence="7">HesB-like domain containing protein</fullName>
    </submittedName>
</protein>
<evidence type="ECO:0000256" key="2">
    <source>
        <dbReference type="ARBA" id="ARBA00006718"/>
    </source>
</evidence>
<gene>
    <name evidence="7" type="ORF">TVAG_456770</name>
</gene>
<dbReference type="PANTHER" id="PTHR43011:SF1">
    <property type="entry name" value="IRON-SULFUR CLUSTER ASSEMBLY 2 HOMOLOG, MITOCHONDRIAL"/>
    <property type="match status" value="1"/>
</dbReference>
<dbReference type="InterPro" id="IPR016092">
    <property type="entry name" value="ATAP"/>
</dbReference>
<dbReference type="InterPro" id="IPR035903">
    <property type="entry name" value="HesB-like_dom_sf"/>
</dbReference>
<evidence type="ECO:0000256" key="1">
    <source>
        <dbReference type="ARBA" id="ARBA00004173"/>
    </source>
</evidence>
<dbReference type="RefSeq" id="XP_001583028.1">
    <property type="nucleotide sequence ID" value="XM_001582978.1"/>
</dbReference>
<name>A2DC01_TRIV3</name>
<dbReference type="eggNOG" id="KOG1120">
    <property type="taxonomic scope" value="Eukaryota"/>
</dbReference>
<evidence type="ECO:0000256" key="4">
    <source>
        <dbReference type="ARBA" id="ARBA00023004"/>
    </source>
</evidence>
<evidence type="ECO:0000256" key="5">
    <source>
        <dbReference type="ARBA" id="ARBA00023128"/>
    </source>
</evidence>
<dbReference type="Pfam" id="PF01521">
    <property type="entry name" value="Fe-S_biosyn"/>
    <property type="match status" value="1"/>
</dbReference>
<dbReference type="GO" id="GO:0051604">
    <property type="term" value="P:protein maturation"/>
    <property type="evidence" value="ECO:0000318"/>
    <property type="project" value="GO_Central"/>
</dbReference>
<dbReference type="GO" id="GO:0120510">
    <property type="term" value="C:mitochondrial [4Fe-4S] assembly complex"/>
    <property type="evidence" value="ECO:0007669"/>
    <property type="project" value="UniProtKB-ARBA"/>
</dbReference>
<dbReference type="PANTHER" id="PTHR43011">
    <property type="entry name" value="IRON-SULFUR CLUSTER ASSEMBLY 2 HOMOLOG, MITOCHONDRIAL"/>
    <property type="match status" value="1"/>
</dbReference>
<dbReference type="Proteomes" id="UP000001542">
    <property type="component" value="Unassembled WGS sequence"/>
</dbReference>
<dbReference type="KEGG" id="tva:5467595"/>
<dbReference type="AlphaFoldDB" id="A2DC01"/>
<evidence type="ECO:0000259" key="6">
    <source>
        <dbReference type="Pfam" id="PF01521"/>
    </source>
</evidence>
<sequence length="131" mass="14386">MLSSIIRSFAKARPAFDITPAAAKQIKKLLIGDCENRMMRIGLKAGGCSGFQYDFSFDSHARKGDSLFKKDGAQVVLDEKSLFYLRHSTLDFVDDKFSSAFKVVLPQDTTMHSCSCGRSVGTDNNPGACLH</sequence>
<organism evidence="7 8">
    <name type="scientific">Trichomonas vaginalis (strain ATCC PRA-98 / G3)</name>
    <dbReference type="NCBI Taxonomy" id="412133"/>
    <lineage>
        <taxon>Eukaryota</taxon>
        <taxon>Metamonada</taxon>
        <taxon>Parabasalia</taxon>
        <taxon>Trichomonadida</taxon>
        <taxon>Trichomonadidae</taxon>
        <taxon>Trichomonas</taxon>
    </lineage>
</organism>
<proteinExistence type="inferred from homology"/>
<comment type="similarity">
    <text evidence="2">Belongs to the HesB/IscA family.</text>
</comment>
<evidence type="ECO:0000313" key="8">
    <source>
        <dbReference type="Proteomes" id="UP000001542"/>
    </source>
</evidence>
<keyword evidence="3" id="KW-0479">Metal-binding</keyword>